<gene>
    <name evidence="1" type="ORF">G3563_29680</name>
</gene>
<comment type="caution">
    <text evidence="1">The sequence shown here is derived from an EMBL/GenBank/DDBJ whole genome shotgun (WGS) entry which is preliminary data.</text>
</comment>
<feature type="non-terminal residue" evidence="1">
    <location>
        <position position="82"/>
    </location>
</feature>
<reference evidence="1" key="1">
    <citation type="submission" date="2020-02" db="EMBL/GenBank/DDBJ databases">
        <title>Investigating the Use of Bacteriophages as New Decolonization Strategy for Intestinal Carriage of CTX-M-15-producing ST131 Escherichia coli: an In Vitro Continuous Culture System Model.</title>
        <authorList>
            <person name="Bernasconi O.J."/>
            <person name="Campos-Madueno E.I."/>
            <person name="Dona V."/>
            <person name="Perreten V."/>
            <person name="Carattoli A."/>
            <person name="Endimiani A."/>
        </authorList>
    </citation>
    <scope>NUCLEOTIDE SEQUENCE</scope>
    <source>
        <strain evidence="1">4901.28</strain>
    </source>
</reference>
<dbReference type="Gene3D" id="3.40.190.10">
    <property type="entry name" value="Periplasmic binding protein-like II"/>
    <property type="match status" value="1"/>
</dbReference>
<proteinExistence type="predicted"/>
<sequence length="82" mass="9257">MLTLVIAGCSAEKSSGKSGETELTFWTFNGLHEQFYVEMVKEWNKKYPDRKIKLNMVVYPYGQMHDNLSISLIAGEGVPDIA</sequence>
<dbReference type="EMBL" id="JAAHTE010000837">
    <property type="protein sequence ID" value="NEU03104.1"/>
    <property type="molecule type" value="Genomic_DNA"/>
</dbReference>
<accession>A0A6D1A918</accession>
<name>A0A6D1A918_ECOLX</name>
<dbReference type="AlphaFoldDB" id="A0A6D1A918"/>
<evidence type="ECO:0000313" key="1">
    <source>
        <dbReference type="EMBL" id="NEU03104.1"/>
    </source>
</evidence>
<organism evidence="1">
    <name type="scientific">Escherichia coli</name>
    <dbReference type="NCBI Taxonomy" id="562"/>
    <lineage>
        <taxon>Bacteria</taxon>
        <taxon>Pseudomonadati</taxon>
        <taxon>Pseudomonadota</taxon>
        <taxon>Gammaproteobacteria</taxon>
        <taxon>Enterobacterales</taxon>
        <taxon>Enterobacteriaceae</taxon>
        <taxon>Escherichia</taxon>
    </lineage>
</organism>
<dbReference type="SUPFAM" id="SSF53850">
    <property type="entry name" value="Periplasmic binding protein-like II"/>
    <property type="match status" value="1"/>
</dbReference>
<protein>
    <submittedName>
        <fullName evidence="1">Extracellular solute-binding protein</fullName>
    </submittedName>
</protein>